<name>A0A7K0DSE2_9NOCA</name>
<dbReference type="SUPFAM" id="SSF55729">
    <property type="entry name" value="Acyl-CoA N-acyltransferases (Nat)"/>
    <property type="match status" value="1"/>
</dbReference>
<keyword evidence="3" id="KW-1185">Reference proteome</keyword>
<dbReference type="OrthoDB" id="3174529at2"/>
<dbReference type="AlphaFoldDB" id="A0A7K0DSE2"/>
<gene>
    <name evidence="2" type="ORF">NRB56_42530</name>
</gene>
<feature type="domain" description="N-acetyltransferase" evidence="1">
    <location>
        <begin position="139"/>
        <end position="274"/>
    </location>
</feature>
<dbReference type="EMBL" id="WEGI01000009">
    <property type="protein sequence ID" value="MQY28669.1"/>
    <property type="molecule type" value="Genomic_DNA"/>
</dbReference>
<dbReference type="RefSeq" id="WP_153344809.1">
    <property type="nucleotide sequence ID" value="NZ_WEGI01000009.1"/>
</dbReference>
<dbReference type="Gene3D" id="3.40.630.30">
    <property type="match status" value="1"/>
</dbReference>
<dbReference type="GO" id="GO:0016747">
    <property type="term" value="F:acyltransferase activity, transferring groups other than amino-acyl groups"/>
    <property type="evidence" value="ECO:0007669"/>
    <property type="project" value="InterPro"/>
</dbReference>
<dbReference type="CDD" id="cd04301">
    <property type="entry name" value="NAT_SF"/>
    <property type="match status" value="1"/>
</dbReference>
<dbReference type="Pfam" id="PF00583">
    <property type="entry name" value="Acetyltransf_1"/>
    <property type="match status" value="1"/>
</dbReference>
<organism evidence="2 3">
    <name type="scientific">Nocardia aurantia</name>
    <dbReference type="NCBI Taxonomy" id="2585199"/>
    <lineage>
        <taxon>Bacteria</taxon>
        <taxon>Bacillati</taxon>
        <taxon>Actinomycetota</taxon>
        <taxon>Actinomycetes</taxon>
        <taxon>Mycobacteriales</taxon>
        <taxon>Nocardiaceae</taxon>
        <taxon>Nocardia</taxon>
    </lineage>
</organism>
<evidence type="ECO:0000259" key="1">
    <source>
        <dbReference type="PROSITE" id="PS51186"/>
    </source>
</evidence>
<protein>
    <recommendedName>
        <fullName evidence="1">N-acetyltransferase domain-containing protein</fullName>
    </recommendedName>
</protein>
<accession>A0A7K0DSE2</accession>
<sequence length="274" mass="29795">MRIEPTEDPAEFRRRAGAFLSRDPLRHTVIGSVLARLLHGTGETATTFVSVHEGDAVTGVCMRTRGYGAYLGALPAAAIPALVELFARRAPDLDGVEGTPDLAADFARQWTTLHGTDFRQESVAVQYRLGELRVPRTPGTARRATTSDIELCERWMVAMNREVGAGYRPGAAPGRIADGLVWMWERDGVPVSVAGEQPPMDGWSRIGPVYTPPGARGHGYGSAVTAHASKRLRDSGCEVCLFADAANPTSNKIYRDIGYRPVREFAHYRFGAVT</sequence>
<evidence type="ECO:0000313" key="2">
    <source>
        <dbReference type="EMBL" id="MQY28669.1"/>
    </source>
</evidence>
<evidence type="ECO:0000313" key="3">
    <source>
        <dbReference type="Proteomes" id="UP000431401"/>
    </source>
</evidence>
<dbReference type="InterPro" id="IPR016181">
    <property type="entry name" value="Acyl_CoA_acyltransferase"/>
</dbReference>
<proteinExistence type="predicted"/>
<dbReference type="PROSITE" id="PS51186">
    <property type="entry name" value="GNAT"/>
    <property type="match status" value="1"/>
</dbReference>
<comment type="caution">
    <text evidence="2">The sequence shown here is derived from an EMBL/GenBank/DDBJ whole genome shotgun (WGS) entry which is preliminary data.</text>
</comment>
<dbReference type="InterPro" id="IPR000182">
    <property type="entry name" value="GNAT_dom"/>
</dbReference>
<reference evidence="2 3" key="1">
    <citation type="submission" date="2019-10" db="EMBL/GenBank/DDBJ databases">
        <title>Nocardia macrotermitis sp. nov. and Nocardia aurantia sp. nov., isolated from the gut of fungus growing-termite Macrotermes natalensis.</title>
        <authorList>
            <person name="Benndorf R."/>
            <person name="Schwitalla J."/>
            <person name="Martin K."/>
            <person name="De Beer W."/>
            <person name="Kaster A.-K."/>
            <person name="Vollmers J."/>
            <person name="Poulsen M."/>
            <person name="Beemelmanns C."/>
        </authorList>
    </citation>
    <scope>NUCLEOTIDE SEQUENCE [LARGE SCALE GENOMIC DNA]</scope>
    <source>
        <strain evidence="2 3">RB56</strain>
    </source>
</reference>
<dbReference type="Proteomes" id="UP000431401">
    <property type="component" value="Unassembled WGS sequence"/>
</dbReference>